<dbReference type="CDD" id="cd05242">
    <property type="entry name" value="SDR_a8"/>
    <property type="match status" value="1"/>
</dbReference>
<dbReference type="STRING" id="262543.Exig_0647"/>
<feature type="domain" description="DUF1731" evidence="3">
    <location>
        <begin position="256"/>
        <end position="302"/>
    </location>
</feature>
<evidence type="ECO:0000256" key="1">
    <source>
        <dbReference type="ARBA" id="ARBA00009353"/>
    </source>
</evidence>
<reference evidence="5" key="3">
    <citation type="submission" date="2008-04" db="EMBL/GenBank/DDBJ databases">
        <title>Complete sequence of chromosome of Exiguobacterium sibiricum 255-15.</title>
        <authorList>
            <consortium name="US DOE Joint Genome Institute"/>
            <person name="Copeland A."/>
            <person name="Lucas S."/>
            <person name="Lapidus A."/>
            <person name="Glavina del Rio T."/>
            <person name="Dalin E."/>
            <person name="Tice H."/>
            <person name="Bruce D."/>
            <person name="Goodwin L."/>
            <person name="Pitluck S."/>
            <person name="Kiss H."/>
            <person name="Chertkov O."/>
            <person name="Monk C."/>
            <person name="Brettin T."/>
            <person name="Detter J.C."/>
            <person name="Han C."/>
            <person name="Kuske C.R."/>
            <person name="Schmutz J."/>
            <person name="Larimer F."/>
            <person name="Land M."/>
            <person name="Hauser L."/>
            <person name="Kyrpides N."/>
            <person name="Mikhailova N."/>
            <person name="Vishnivetskaya T."/>
            <person name="Rodrigues D.F."/>
            <person name="Gilichinsky D."/>
            <person name="Tiedje J."/>
            <person name="Richardson P."/>
        </authorList>
    </citation>
    <scope>NUCLEOTIDE SEQUENCE [LARGE SCALE GENOMIC DNA]</scope>
    <source>
        <strain evidence="5">DSM 17290 / CIP 109462 / JCM 13490 / 255-15</strain>
    </source>
</reference>
<dbReference type="HOGENOM" id="CLU_047373_0_3_9"/>
<dbReference type="EMBL" id="CP001022">
    <property type="protein sequence ID" value="ACB60128.1"/>
    <property type="molecule type" value="Genomic_DNA"/>
</dbReference>
<dbReference type="PANTHER" id="PTHR11092">
    <property type="entry name" value="SUGAR NUCLEOTIDE EPIMERASE RELATED"/>
    <property type="match status" value="1"/>
</dbReference>
<proteinExistence type="inferred from homology"/>
<dbReference type="Gene3D" id="3.40.50.720">
    <property type="entry name" value="NAD(P)-binding Rossmann-like Domain"/>
    <property type="match status" value="1"/>
</dbReference>
<dbReference type="InterPro" id="IPR010099">
    <property type="entry name" value="SDR39U1"/>
</dbReference>
<dbReference type="Pfam" id="PF08338">
    <property type="entry name" value="DUF1731"/>
    <property type="match status" value="1"/>
</dbReference>
<feature type="domain" description="NAD-dependent epimerase/dehydratase" evidence="2">
    <location>
        <begin position="7"/>
        <end position="221"/>
    </location>
</feature>
<comment type="similarity">
    <text evidence="1">Belongs to the NAD(P)-dependent epimerase/dehydratase family. SDR39U1 subfamily.</text>
</comment>
<dbReference type="KEGG" id="esi:Exig_0647"/>
<organism evidence="4 5">
    <name type="scientific">Exiguobacterium sibiricum (strain DSM 17290 / CCUG 55495 / CIP 109462 / JCM 13490 / 255-15)</name>
    <dbReference type="NCBI Taxonomy" id="262543"/>
    <lineage>
        <taxon>Bacteria</taxon>
        <taxon>Bacillati</taxon>
        <taxon>Bacillota</taxon>
        <taxon>Bacilli</taxon>
        <taxon>Bacillales</taxon>
        <taxon>Bacillales Family XII. Incertae Sedis</taxon>
        <taxon>Exiguobacterium</taxon>
    </lineage>
</organism>
<reference evidence="4 5" key="1">
    <citation type="journal article" date="2006" name="Extremophiles">
        <title>Characterization of Exiguobacterium isolates from the Siberian permafrost. Description of Exiguobacterium sibiricum sp. nov.</title>
        <authorList>
            <person name="Rodrigues D.F."/>
            <person name="Goris J."/>
            <person name="Vishnivetskaya T."/>
            <person name="Gilichinsky D."/>
            <person name="Thomashow M.F."/>
            <person name="Tiedje J.M."/>
        </authorList>
    </citation>
    <scope>NUCLEOTIDE SEQUENCE [LARGE SCALE GENOMIC DNA]</scope>
    <source>
        <strain evidence="5">DSM 17290 / CIP 109462 / JCM 13490 / 255-15</strain>
    </source>
</reference>
<reference evidence="4 5" key="2">
    <citation type="journal article" date="2008" name="BMC Genomics">
        <title>Architecture of thermal adaptation in an Exiguobacterium sibiricum strain isolated from 3 million year old permafrost: a genome and transcriptome approach.</title>
        <authorList>
            <person name="Rodrigues D.F."/>
            <person name="Ivanova N."/>
            <person name="He Z."/>
            <person name="Huebner M."/>
            <person name="Zhou J."/>
            <person name="Tiedje J.M."/>
        </authorList>
    </citation>
    <scope>NUCLEOTIDE SEQUENCE [LARGE SCALE GENOMIC DNA]</scope>
    <source>
        <strain evidence="5">DSM 17290 / CIP 109462 / JCM 13490 / 255-15</strain>
    </source>
</reference>
<dbReference type="InterPro" id="IPR001509">
    <property type="entry name" value="Epimerase_deHydtase"/>
</dbReference>
<evidence type="ECO:0000313" key="5">
    <source>
        <dbReference type="Proteomes" id="UP000001681"/>
    </source>
</evidence>
<dbReference type="NCBIfam" id="TIGR01777">
    <property type="entry name" value="yfcH"/>
    <property type="match status" value="1"/>
</dbReference>
<sequence>MIHAMKIAITGGTGMIGQALTKRLLNEGHQIVILTRSPKAAAGAVSYVEWLTDKATPEQELNDVDAFIHLAGASINEGRWTEERKRVILESRIDSTKELVRIVRALDSKPDVVLSASAVGIYGQDRHQTFTEETALPPTADFLSHVCVAWEELAQPIAESGVRLVHPRIGVVLSTEGGAYPLMRLPYQLFGGGTMGDGKQWVSWVHIDDLVEMFLFALTTASVEGPLNITAPHPETMRRFGQTIGKVLHRPHWLPAPRFALELALGEKSVIVLEGARVIPKKALENGYKFRYAELKDALQNLEHTN</sequence>
<keyword evidence="5" id="KW-1185">Reference proteome</keyword>
<dbReference type="PANTHER" id="PTHR11092:SF0">
    <property type="entry name" value="EPIMERASE FAMILY PROTEIN SDR39U1"/>
    <property type="match status" value="1"/>
</dbReference>
<gene>
    <name evidence="4" type="ordered locus">Exig_0647</name>
</gene>
<dbReference type="SUPFAM" id="SSF51735">
    <property type="entry name" value="NAD(P)-binding Rossmann-fold domains"/>
    <property type="match status" value="1"/>
</dbReference>
<dbReference type="Pfam" id="PF01370">
    <property type="entry name" value="Epimerase"/>
    <property type="match status" value="1"/>
</dbReference>
<accession>B1YK47</accession>
<dbReference type="Proteomes" id="UP000001681">
    <property type="component" value="Chromosome"/>
</dbReference>
<dbReference type="InterPro" id="IPR013549">
    <property type="entry name" value="DUF1731"/>
</dbReference>
<protein>
    <recommendedName>
        <fullName evidence="6">NAD-dependent epimerase/dehydratase</fullName>
    </recommendedName>
</protein>
<evidence type="ECO:0000313" key="4">
    <source>
        <dbReference type="EMBL" id="ACB60128.1"/>
    </source>
</evidence>
<dbReference type="InterPro" id="IPR036291">
    <property type="entry name" value="NAD(P)-bd_dom_sf"/>
</dbReference>
<name>B1YK47_EXIS2</name>
<dbReference type="eggNOG" id="COG1090">
    <property type="taxonomic scope" value="Bacteria"/>
</dbReference>
<dbReference type="AlphaFoldDB" id="B1YK47"/>
<evidence type="ECO:0000259" key="3">
    <source>
        <dbReference type="Pfam" id="PF08338"/>
    </source>
</evidence>
<evidence type="ECO:0000259" key="2">
    <source>
        <dbReference type="Pfam" id="PF01370"/>
    </source>
</evidence>
<evidence type="ECO:0008006" key="6">
    <source>
        <dbReference type="Google" id="ProtNLM"/>
    </source>
</evidence>